<gene>
    <name evidence="6" type="ORF">ACFQ5P_15735</name>
</gene>
<evidence type="ECO:0000256" key="1">
    <source>
        <dbReference type="ARBA" id="ARBA00001974"/>
    </source>
</evidence>
<evidence type="ECO:0000256" key="3">
    <source>
        <dbReference type="ARBA" id="ARBA00022827"/>
    </source>
</evidence>
<dbReference type="EMBL" id="JBHTOQ010000036">
    <property type="protein sequence ID" value="MFD1482747.1"/>
    <property type="molecule type" value="Genomic_DNA"/>
</dbReference>
<proteinExistence type="predicted"/>
<dbReference type="Gene3D" id="3.50.50.100">
    <property type="match status" value="1"/>
</dbReference>
<evidence type="ECO:0000259" key="5">
    <source>
        <dbReference type="Pfam" id="PF07992"/>
    </source>
</evidence>
<comment type="cofactor">
    <cofactor evidence="1">
        <name>FAD</name>
        <dbReference type="ChEBI" id="CHEBI:57692"/>
    </cofactor>
</comment>
<dbReference type="NCBIfam" id="TIGR03169">
    <property type="entry name" value="Nterm_to_SelD"/>
    <property type="match status" value="1"/>
</dbReference>
<keyword evidence="3" id="KW-0274">FAD</keyword>
<reference evidence="7" key="1">
    <citation type="journal article" date="2019" name="Int. J. Syst. Evol. Microbiol.">
        <title>The Global Catalogue of Microorganisms (GCM) 10K type strain sequencing project: providing services to taxonomists for standard genome sequencing and annotation.</title>
        <authorList>
            <consortium name="The Broad Institute Genomics Platform"/>
            <consortium name="The Broad Institute Genome Sequencing Center for Infectious Disease"/>
            <person name="Wu L."/>
            <person name="Ma J."/>
        </authorList>
    </citation>
    <scope>NUCLEOTIDE SEQUENCE [LARGE SCALE GENOMIC DNA]</scope>
    <source>
        <strain evidence="7">CCM 8875</strain>
    </source>
</reference>
<dbReference type="InterPro" id="IPR017584">
    <property type="entry name" value="Pyridine_nucleo_diS_OxRdtase_N"/>
</dbReference>
<organism evidence="6 7">
    <name type="scientific">Paracoccus nototheniae</name>
    <dbReference type="NCBI Taxonomy" id="2489002"/>
    <lineage>
        <taxon>Bacteria</taxon>
        <taxon>Pseudomonadati</taxon>
        <taxon>Pseudomonadota</taxon>
        <taxon>Alphaproteobacteria</taxon>
        <taxon>Rhodobacterales</taxon>
        <taxon>Paracoccaceae</taxon>
        <taxon>Paracoccus</taxon>
    </lineage>
</organism>
<dbReference type="PANTHER" id="PTHR42913">
    <property type="entry name" value="APOPTOSIS-INDUCING FACTOR 1"/>
    <property type="match status" value="1"/>
</dbReference>
<keyword evidence="4" id="KW-0560">Oxidoreductase</keyword>
<sequence length="372" mass="38940">MTADDNPRILLLGAGHANLLAARGLRAALPGAAITLIDAADQATYSGMVPGHVAGHYHAADIRVDLQDFAARHAIAFLRARIVGVDPATRQVALQDGPTLPYDLAALDVGSHSAMPDIPGFASHAIPIKPLDGFAARLRQTDPASPALIIGGGVAGAEIALALHHRGARQVTVLEAGPVIAPALGPRARRHLSVALDRAAIRIVTHAQIAAVEGSAVILRDGRRIASALTVGIAGARAHAWMALTLPVDGAGFVRVTPTLQVEGWPTLFAAGDCAAMMHAPRPKAGVFAVRQAPVLAANLIASSAGRPLRRHDPQEDYLKLISLGGRCALAEWRGLTLRGMWLWRLKDRIDRRFMASLGHGARSVPPGGTVP</sequence>
<evidence type="ECO:0000313" key="7">
    <source>
        <dbReference type="Proteomes" id="UP001597302"/>
    </source>
</evidence>
<dbReference type="SUPFAM" id="SSF51905">
    <property type="entry name" value="FAD/NAD(P)-binding domain"/>
    <property type="match status" value="2"/>
</dbReference>
<dbReference type="InterPro" id="IPR023753">
    <property type="entry name" value="FAD/NAD-binding_dom"/>
</dbReference>
<dbReference type="PANTHER" id="PTHR42913:SF9">
    <property type="entry name" value="SLR1591 PROTEIN"/>
    <property type="match status" value="1"/>
</dbReference>
<evidence type="ECO:0000256" key="4">
    <source>
        <dbReference type="ARBA" id="ARBA00023002"/>
    </source>
</evidence>
<dbReference type="InterPro" id="IPR036188">
    <property type="entry name" value="FAD/NAD-bd_sf"/>
</dbReference>
<accession>A0ABW4DYD9</accession>
<dbReference type="InterPro" id="IPR051169">
    <property type="entry name" value="NADH-Q_oxidoreductase"/>
</dbReference>
<protein>
    <submittedName>
        <fullName evidence="6">FAD-dependent oxidoreductase</fullName>
    </submittedName>
</protein>
<dbReference type="RefSeq" id="WP_131572446.1">
    <property type="nucleotide sequence ID" value="NZ_CBCSAJ010000001.1"/>
</dbReference>
<comment type="caution">
    <text evidence="6">The sequence shown here is derived from an EMBL/GenBank/DDBJ whole genome shotgun (WGS) entry which is preliminary data.</text>
</comment>
<keyword evidence="2" id="KW-0285">Flavoprotein</keyword>
<dbReference type="Proteomes" id="UP001597302">
    <property type="component" value="Unassembled WGS sequence"/>
</dbReference>
<feature type="domain" description="FAD/NAD(P)-binding" evidence="5">
    <location>
        <begin position="8"/>
        <end position="292"/>
    </location>
</feature>
<evidence type="ECO:0000313" key="6">
    <source>
        <dbReference type="EMBL" id="MFD1482747.1"/>
    </source>
</evidence>
<name>A0ABW4DYD9_9RHOB</name>
<dbReference type="Pfam" id="PF07992">
    <property type="entry name" value="Pyr_redox_2"/>
    <property type="match status" value="1"/>
</dbReference>
<keyword evidence="7" id="KW-1185">Reference proteome</keyword>
<evidence type="ECO:0000256" key="2">
    <source>
        <dbReference type="ARBA" id="ARBA00022630"/>
    </source>
</evidence>